<protein>
    <submittedName>
        <fullName evidence="1">Solute carrier family 16, member 7 (Monocarboxylic acid transporter 2)</fullName>
    </submittedName>
</protein>
<dbReference type="EMBL" id="HAEJ01017637">
    <property type="protein sequence ID" value="SBS58094.1"/>
    <property type="molecule type" value="Transcribed_RNA"/>
</dbReference>
<sequence>YISDLLPSPKQKARNVILENFETNLPPHVKALQLFNVRNVAIFKLNGPKHHGCPRRKSRFV</sequence>
<accession>A0A1A8VBT1</accession>
<gene>
    <name evidence="1" type="primary">SLC16A7</name>
</gene>
<evidence type="ECO:0000313" key="1">
    <source>
        <dbReference type="EMBL" id="SBS58094.1"/>
    </source>
</evidence>
<proteinExistence type="predicted"/>
<name>A0A1A8VBT1_NOTFU</name>
<feature type="non-terminal residue" evidence="1">
    <location>
        <position position="1"/>
    </location>
</feature>
<organism evidence="1">
    <name type="scientific">Nothobranchius furzeri</name>
    <name type="common">Turquoise killifish</name>
    <dbReference type="NCBI Taxonomy" id="105023"/>
    <lineage>
        <taxon>Eukaryota</taxon>
        <taxon>Metazoa</taxon>
        <taxon>Chordata</taxon>
        <taxon>Craniata</taxon>
        <taxon>Vertebrata</taxon>
        <taxon>Euteleostomi</taxon>
        <taxon>Actinopterygii</taxon>
        <taxon>Neopterygii</taxon>
        <taxon>Teleostei</taxon>
        <taxon>Neoteleostei</taxon>
        <taxon>Acanthomorphata</taxon>
        <taxon>Ovalentaria</taxon>
        <taxon>Atherinomorphae</taxon>
        <taxon>Cyprinodontiformes</taxon>
        <taxon>Nothobranchiidae</taxon>
        <taxon>Nothobranchius</taxon>
    </lineage>
</organism>
<dbReference type="AlphaFoldDB" id="A0A1A8VBT1"/>
<reference evidence="1" key="2">
    <citation type="submission" date="2016-06" db="EMBL/GenBank/DDBJ databases">
        <title>The genome of a short-lived fish provides insights into sex chromosome evolution and the genetic control of aging.</title>
        <authorList>
            <person name="Reichwald K."/>
            <person name="Felder M."/>
            <person name="Petzold A."/>
            <person name="Koch P."/>
            <person name="Groth M."/>
            <person name="Platzer M."/>
        </authorList>
    </citation>
    <scope>NUCLEOTIDE SEQUENCE</scope>
    <source>
        <tissue evidence="1">Brain</tissue>
    </source>
</reference>
<reference evidence="1" key="1">
    <citation type="submission" date="2016-05" db="EMBL/GenBank/DDBJ databases">
        <authorList>
            <person name="Lavstsen T."/>
            <person name="Jespersen J.S."/>
        </authorList>
    </citation>
    <scope>NUCLEOTIDE SEQUENCE</scope>
    <source>
        <tissue evidence="1">Brain</tissue>
    </source>
</reference>